<proteinExistence type="predicted"/>
<dbReference type="RefSeq" id="WP_345653986.1">
    <property type="nucleotide sequence ID" value="NZ_BAABEP010000066.1"/>
</dbReference>
<evidence type="ECO:0000256" key="1">
    <source>
        <dbReference type="SAM" id="SignalP"/>
    </source>
</evidence>
<organism evidence="2 3">
    <name type="scientific">Streptomyces tremellae</name>
    <dbReference type="NCBI Taxonomy" id="1124239"/>
    <lineage>
        <taxon>Bacteria</taxon>
        <taxon>Bacillati</taxon>
        <taxon>Actinomycetota</taxon>
        <taxon>Actinomycetes</taxon>
        <taxon>Kitasatosporales</taxon>
        <taxon>Streptomycetaceae</taxon>
        <taxon>Streptomyces</taxon>
    </lineage>
</organism>
<keyword evidence="1" id="KW-0732">Signal</keyword>
<protein>
    <recommendedName>
        <fullName evidence="4">Lipoprotein</fullName>
    </recommendedName>
</protein>
<dbReference type="PROSITE" id="PS51257">
    <property type="entry name" value="PROKAR_LIPOPROTEIN"/>
    <property type="match status" value="1"/>
</dbReference>
<reference evidence="3" key="1">
    <citation type="journal article" date="2019" name="Int. J. Syst. Evol. Microbiol.">
        <title>The Global Catalogue of Microorganisms (GCM) 10K type strain sequencing project: providing services to taxonomists for standard genome sequencing and annotation.</title>
        <authorList>
            <consortium name="The Broad Institute Genomics Platform"/>
            <consortium name="The Broad Institute Genome Sequencing Center for Infectious Disease"/>
            <person name="Wu L."/>
            <person name="Ma J."/>
        </authorList>
    </citation>
    <scope>NUCLEOTIDE SEQUENCE [LARGE SCALE GENOMIC DNA]</scope>
    <source>
        <strain evidence="3">JCM 30846</strain>
    </source>
</reference>
<dbReference type="EMBL" id="BAABEP010000066">
    <property type="protein sequence ID" value="GAA3755420.1"/>
    <property type="molecule type" value="Genomic_DNA"/>
</dbReference>
<evidence type="ECO:0000313" key="2">
    <source>
        <dbReference type="EMBL" id="GAA3755420.1"/>
    </source>
</evidence>
<dbReference type="Gene3D" id="2.50.20.20">
    <property type="match status" value="1"/>
</dbReference>
<keyword evidence="3" id="KW-1185">Reference proteome</keyword>
<dbReference type="InterPro" id="IPR029046">
    <property type="entry name" value="LolA/LolB/LppX"/>
</dbReference>
<dbReference type="SUPFAM" id="SSF89392">
    <property type="entry name" value="Prokaryotic lipoproteins and lipoprotein localization factors"/>
    <property type="match status" value="1"/>
</dbReference>
<accession>A0ABP7G4G4</accession>
<sequence>MRTSVGRRGAFAVTAALAAVVTVAGCQGDGGSKKAADSAAPSASKAAPAAASPADAVTAAYKKLSAYRSAKFRMAMTVPDKAGAATTMKTSGTIGWNPTVMDMTMDGTSLGVPGAGTVRARMAGDAMYVDLSAEMKDDPETAKVLGGKRWMKLDLGSAGAAAAGGDSALLGSSLQSDQSPAQQLATLLQSPQITRVGAEKVDGVRAQHYKGHLTTEQMLDAGNAKTLTPEQRKQAADSMKKAGITAEDFDVWVGADDFPVRVSVAMDTANGAMKVDEHLAGYTAKAADVQAPPADQTFTLQDLMKQAQESGATS</sequence>
<name>A0ABP7G4G4_9ACTN</name>
<comment type="caution">
    <text evidence="2">The sequence shown here is derived from an EMBL/GenBank/DDBJ whole genome shotgun (WGS) entry which is preliminary data.</text>
</comment>
<evidence type="ECO:0008006" key="4">
    <source>
        <dbReference type="Google" id="ProtNLM"/>
    </source>
</evidence>
<feature type="signal peptide" evidence="1">
    <location>
        <begin position="1"/>
        <end position="18"/>
    </location>
</feature>
<dbReference type="Proteomes" id="UP001499884">
    <property type="component" value="Unassembled WGS sequence"/>
</dbReference>
<feature type="chain" id="PRO_5046063237" description="Lipoprotein" evidence="1">
    <location>
        <begin position="19"/>
        <end position="314"/>
    </location>
</feature>
<evidence type="ECO:0000313" key="3">
    <source>
        <dbReference type="Proteomes" id="UP001499884"/>
    </source>
</evidence>
<gene>
    <name evidence="2" type="ORF">GCM10023082_58370</name>
</gene>